<dbReference type="InterPro" id="IPR019156">
    <property type="entry name" value="Ataxin-10_domain"/>
</dbReference>
<dbReference type="PANTHER" id="PTHR13255:SF0">
    <property type="entry name" value="ATAXIN-10"/>
    <property type="match status" value="1"/>
</dbReference>
<dbReference type="SUPFAM" id="SSF48371">
    <property type="entry name" value="ARM repeat"/>
    <property type="match status" value="1"/>
</dbReference>
<feature type="region of interest" description="Disordered" evidence="3">
    <location>
        <begin position="261"/>
        <end position="286"/>
    </location>
</feature>
<evidence type="ECO:0000256" key="1">
    <source>
        <dbReference type="ARBA" id="ARBA00022618"/>
    </source>
</evidence>
<feature type="domain" description="Ataxin-10" evidence="4">
    <location>
        <begin position="458"/>
        <end position="545"/>
    </location>
</feature>
<sequence length="548" mass="61608">MQSMKEYRKQLRELFRGSLLQVDCNRMDSISKGILKLSAVDTERENCYDIGLTEDLCVWFTQCYNYLSVRFSTYADTPVNVTVSMSILSVATNLARILRNICSNNEQNQSLILKHEIPFYIIKLSMDKHLWAAGEMGWSEWFETFLQVSLQLIFNVLTNNEEAKHSVWPLFFPDCFNFLLKHFSHNTKITTYTLAVLYNFVNDSASLPRLAEFTHTADSVNLLFARSLSEDYTDTSSEWITYITRTILVASSVPVIAVETNATPAETTTETPTTTTPETTSKTTTDTTADTTHCLFTSTLLSLRAPSFPLVSPAQVLFLFYCLKVCDTNTPTTLSQPAAFFLLHWLVDTVDRTDVLVTRGAVRVFDEAKLGADAEFPLKLLVEALGVCLTLVAGGIHQYTDQVLSLLMSDRLLELLLAVLAVPLITVPLANPVVGDCGEKQGQPMITQQDDLWPFGTRDAVLQLLGNAVYGSRAAQDKLREKGGIELVLNHTKMHPKHPLQREWALFTIRNLCADNVENQKYISQFKEEAMDNNPALEKLGVKRDEQP</sequence>
<evidence type="ECO:0000313" key="5">
    <source>
        <dbReference type="EMBL" id="OAO14344.1"/>
    </source>
</evidence>
<dbReference type="AlphaFoldDB" id="A0A196SEC2"/>
<name>A0A196SEC2_BLAHN</name>
<keyword evidence="1" id="KW-0132">Cell division</keyword>
<organism evidence="5 6">
    <name type="scientific">Blastocystis sp. subtype 1 (strain ATCC 50177 / NandII)</name>
    <dbReference type="NCBI Taxonomy" id="478820"/>
    <lineage>
        <taxon>Eukaryota</taxon>
        <taxon>Sar</taxon>
        <taxon>Stramenopiles</taxon>
        <taxon>Bigyra</taxon>
        <taxon>Opalozoa</taxon>
        <taxon>Opalinata</taxon>
        <taxon>Blastocystidae</taxon>
        <taxon>Blastocystis</taxon>
    </lineage>
</organism>
<keyword evidence="2" id="KW-0131">Cell cycle</keyword>
<dbReference type="OrthoDB" id="379794at2759"/>
<dbReference type="Gene3D" id="1.25.10.10">
    <property type="entry name" value="Leucine-rich Repeat Variant"/>
    <property type="match status" value="1"/>
</dbReference>
<dbReference type="GO" id="GO:0051301">
    <property type="term" value="P:cell division"/>
    <property type="evidence" value="ECO:0007669"/>
    <property type="project" value="UniProtKB-KW"/>
</dbReference>
<reference evidence="5 6" key="1">
    <citation type="submission" date="2016-05" db="EMBL/GenBank/DDBJ databases">
        <title>Nuclear genome of Blastocystis sp. subtype 1 NandII.</title>
        <authorList>
            <person name="Gentekaki E."/>
            <person name="Curtis B."/>
            <person name="Stairs C."/>
            <person name="Eme L."/>
            <person name="Herman E."/>
            <person name="Klimes V."/>
            <person name="Arias M.C."/>
            <person name="Elias M."/>
            <person name="Hilliou F."/>
            <person name="Klute M."/>
            <person name="Malik S.-B."/>
            <person name="Pightling A."/>
            <person name="Rachubinski R."/>
            <person name="Salas D."/>
            <person name="Schlacht A."/>
            <person name="Suga H."/>
            <person name="Archibald J."/>
            <person name="Ball S.G."/>
            <person name="Clark G."/>
            <person name="Dacks J."/>
            <person name="Van Der Giezen M."/>
            <person name="Tsaousis A."/>
            <person name="Roger A."/>
        </authorList>
    </citation>
    <scope>NUCLEOTIDE SEQUENCE [LARGE SCALE GENOMIC DNA]</scope>
    <source>
        <strain evidence="6">ATCC 50177 / NandII</strain>
    </source>
</reference>
<dbReference type="EMBL" id="LXWW01000255">
    <property type="protein sequence ID" value="OAO14344.1"/>
    <property type="molecule type" value="Genomic_DNA"/>
</dbReference>
<dbReference type="InterPro" id="IPR011989">
    <property type="entry name" value="ARM-like"/>
</dbReference>
<protein>
    <submittedName>
        <fullName evidence="5">Ataxin-10-like protein</fullName>
    </submittedName>
</protein>
<keyword evidence="6" id="KW-1185">Reference proteome</keyword>
<evidence type="ECO:0000313" key="6">
    <source>
        <dbReference type="Proteomes" id="UP000078348"/>
    </source>
</evidence>
<dbReference type="InterPro" id="IPR016024">
    <property type="entry name" value="ARM-type_fold"/>
</dbReference>
<accession>A0A196SEC2</accession>
<comment type="caution">
    <text evidence="5">The sequence shown here is derived from an EMBL/GenBank/DDBJ whole genome shotgun (WGS) entry which is preliminary data.</text>
</comment>
<dbReference type="Pfam" id="PF09759">
    <property type="entry name" value="Atx10homo_assoc"/>
    <property type="match status" value="1"/>
</dbReference>
<proteinExistence type="predicted"/>
<dbReference type="PANTHER" id="PTHR13255">
    <property type="entry name" value="ATAXIN-10"/>
    <property type="match status" value="1"/>
</dbReference>
<dbReference type="GO" id="GO:0005829">
    <property type="term" value="C:cytosol"/>
    <property type="evidence" value="ECO:0007669"/>
    <property type="project" value="TreeGrafter"/>
</dbReference>
<evidence type="ECO:0000259" key="4">
    <source>
        <dbReference type="Pfam" id="PF09759"/>
    </source>
</evidence>
<evidence type="ECO:0000256" key="3">
    <source>
        <dbReference type="SAM" id="MobiDB-lite"/>
    </source>
</evidence>
<evidence type="ECO:0000256" key="2">
    <source>
        <dbReference type="ARBA" id="ARBA00023306"/>
    </source>
</evidence>
<dbReference type="InterPro" id="IPR051374">
    <property type="entry name" value="Ataxin-10/CTR86_families"/>
</dbReference>
<dbReference type="Proteomes" id="UP000078348">
    <property type="component" value="Unassembled WGS sequence"/>
</dbReference>
<gene>
    <name evidence="5" type="ORF">AV274_3934</name>
</gene>